<proteinExistence type="inferred from homology"/>
<dbReference type="FunFam" id="2.30.30.40:FF:000002">
    <property type="entry name" value="abl interactor 1 isoform X1"/>
    <property type="match status" value="1"/>
</dbReference>
<protein>
    <recommendedName>
        <fullName evidence="17">SH3 domain-containing protein</fullName>
    </recommendedName>
</protein>
<evidence type="ECO:0000256" key="4">
    <source>
        <dbReference type="ARBA" id="ARBA00010020"/>
    </source>
</evidence>
<dbReference type="Gene3D" id="2.30.30.40">
    <property type="entry name" value="SH3 Domains"/>
    <property type="match status" value="1"/>
</dbReference>
<feature type="compositionally biased region" description="Low complexity" evidence="12">
    <location>
        <begin position="170"/>
        <end position="187"/>
    </location>
</feature>
<dbReference type="GO" id="GO:0017124">
    <property type="term" value="F:SH3 domain binding"/>
    <property type="evidence" value="ECO:0007669"/>
    <property type="project" value="TreeGrafter"/>
</dbReference>
<keyword evidence="9" id="KW-0206">Cytoskeleton</keyword>
<evidence type="ECO:0000256" key="10">
    <source>
        <dbReference type="ARBA" id="ARBA00023273"/>
    </source>
</evidence>
<dbReference type="GO" id="GO:0031209">
    <property type="term" value="C:SCAR complex"/>
    <property type="evidence" value="ECO:0007669"/>
    <property type="project" value="TreeGrafter"/>
</dbReference>
<dbReference type="CTD" id="20230266"/>
<dbReference type="Gene3D" id="6.10.140.1620">
    <property type="match status" value="1"/>
</dbReference>
<dbReference type="PRINTS" id="PR00499">
    <property type="entry name" value="P67PHOX"/>
</dbReference>
<evidence type="ECO:0000256" key="9">
    <source>
        <dbReference type="ARBA" id="ARBA00023212"/>
    </source>
</evidence>
<dbReference type="InterPro" id="IPR001452">
    <property type="entry name" value="SH3_domain"/>
</dbReference>
<feature type="region of interest" description="Disordered" evidence="12">
    <location>
        <begin position="161"/>
        <end position="230"/>
    </location>
</feature>
<dbReference type="InterPro" id="IPR036028">
    <property type="entry name" value="SH3-like_dom_sf"/>
</dbReference>
<evidence type="ECO:0000313" key="16">
    <source>
        <dbReference type="Proteomes" id="UP000030746"/>
    </source>
</evidence>
<evidence type="ECO:0000256" key="7">
    <source>
        <dbReference type="ARBA" id="ARBA00022553"/>
    </source>
</evidence>
<dbReference type="PANTHER" id="PTHR10460:SF0">
    <property type="entry name" value="ABELSON INTERACTING PROTEIN, ISOFORM D"/>
    <property type="match status" value="1"/>
</dbReference>
<feature type="domain" description="SH3" evidence="13">
    <location>
        <begin position="341"/>
        <end position="399"/>
    </location>
</feature>
<evidence type="ECO:0000256" key="8">
    <source>
        <dbReference type="ARBA" id="ARBA00023054"/>
    </source>
</evidence>
<evidence type="ECO:0000256" key="1">
    <source>
        <dbReference type="ARBA" id="ARBA00004245"/>
    </source>
</evidence>
<reference evidence="15 16" key="1">
    <citation type="journal article" date="2013" name="Nature">
        <title>Insights into bilaterian evolution from three spiralian genomes.</title>
        <authorList>
            <person name="Simakov O."/>
            <person name="Marletaz F."/>
            <person name="Cho S.J."/>
            <person name="Edsinger-Gonzales E."/>
            <person name="Havlak P."/>
            <person name="Hellsten U."/>
            <person name="Kuo D.H."/>
            <person name="Larsson T."/>
            <person name="Lv J."/>
            <person name="Arendt D."/>
            <person name="Savage R."/>
            <person name="Osoegawa K."/>
            <person name="de Jong P."/>
            <person name="Grimwood J."/>
            <person name="Chapman J.A."/>
            <person name="Shapiro H."/>
            <person name="Aerts A."/>
            <person name="Otillar R.P."/>
            <person name="Terry A.Y."/>
            <person name="Boore J.L."/>
            <person name="Grigoriev I.V."/>
            <person name="Lindberg D.R."/>
            <person name="Seaver E.C."/>
            <person name="Weisblat D.A."/>
            <person name="Putnam N.H."/>
            <person name="Rokhsar D.S."/>
        </authorList>
    </citation>
    <scope>NUCLEOTIDE SEQUENCE [LARGE SCALE GENOMIC DNA]</scope>
</reference>
<gene>
    <name evidence="15" type="ORF">LOTGIDRAFT_107808</name>
</gene>
<dbReference type="OMA" id="YCEGNYF"/>
<dbReference type="Proteomes" id="UP000030746">
    <property type="component" value="Unassembled WGS sequence"/>
</dbReference>
<dbReference type="PROSITE" id="PS50002">
    <property type="entry name" value="SH3"/>
    <property type="match status" value="1"/>
</dbReference>
<dbReference type="CDD" id="cd11826">
    <property type="entry name" value="SH3_Abi"/>
    <property type="match status" value="1"/>
</dbReference>
<dbReference type="InterPro" id="IPR028455">
    <property type="entry name" value="ABI3_SH3"/>
</dbReference>
<name>V3ZSA9_LOTGI</name>
<dbReference type="RefSeq" id="XP_009063657.1">
    <property type="nucleotide sequence ID" value="XM_009065409.1"/>
</dbReference>
<comment type="subcellular location">
    <subcellularLocation>
        <location evidence="2">Cell projection</location>
        <location evidence="2">Filopodium</location>
    </subcellularLocation>
    <subcellularLocation>
        <location evidence="3">Cell projection</location>
        <location evidence="3">Lamellipodium</location>
    </subcellularLocation>
    <subcellularLocation>
        <location evidence="1">Cytoplasm</location>
        <location evidence="1">Cytoskeleton</location>
    </subcellularLocation>
</comment>
<keyword evidence="16" id="KW-1185">Reference proteome</keyword>
<evidence type="ECO:0000313" key="15">
    <source>
        <dbReference type="EMBL" id="ESO85410.1"/>
    </source>
</evidence>
<keyword evidence="8" id="KW-0175">Coiled coil</keyword>
<keyword evidence="7" id="KW-0597">Phosphoprotein</keyword>
<evidence type="ECO:0000256" key="12">
    <source>
        <dbReference type="SAM" id="MobiDB-lite"/>
    </source>
</evidence>
<dbReference type="SMART" id="SM00326">
    <property type="entry name" value="SH3"/>
    <property type="match status" value="1"/>
</dbReference>
<comment type="similarity">
    <text evidence="4">Belongs to the ABI family.</text>
</comment>
<evidence type="ECO:0000256" key="6">
    <source>
        <dbReference type="ARBA" id="ARBA00022490"/>
    </source>
</evidence>
<dbReference type="GO" id="GO:0001764">
    <property type="term" value="P:neuron migration"/>
    <property type="evidence" value="ECO:0007669"/>
    <property type="project" value="TreeGrafter"/>
</dbReference>
<evidence type="ECO:0000259" key="13">
    <source>
        <dbReference type="PROSITE" id="PS50002"/>
    </source>
</evidence>
<dbReference type="KEGG" id="lgi:LOTGIDRAFT_107808"/>
<dbReference type="InterPro" id="IPR012849">
    <property type="entry name" value="Abl-interactor_HHR_dom"/>
</dbReference>
<dbReference type="GO" id="GO:0030027">
    <property type="term" value="C:lamellipodium"/>
    <property type="evidence" value="ECO:0007669"/>
    <property type="project" value="UniProtKB-SubCell"/>
</dbReference>
<dbReference type="GO" id="GO:0030175">
    <property type="term" value="C:filopodium"/>
    <property type="evidence" value="ECO:0007669"/>
    <property type="project" value="UniProtKB-SubCell"/>
</dbReference>
<keyword evidence="10" id="KW-0966">Cell projection</keyword>
<sequence>MASGIAGELIQLIENELPDGRHSLQESYTNLERVAVYCESNYVQAADKKKALEETKNYTTHSLASVAYQINNLATNFLKLLDLQNSQLAEMESSVNHLSQIVMIHKEKVARREIGVLTTNKSASRPLGVKGGIIFPEQTERPIKYTRKAVDYTTLDEIGHGVRLHSGNPRAVRSPSVTSTSSSNAPTTKPPTPPVNRNDTLGRARGNHYRSVAPPVAPPSVPGHYGSQYGSAGMPPAGRYEAGYAPSPVMGTIHSPPPVGMAMPMAHGVPSPGMIQSAPNFPYGGRHDSVGKCYLLFADMSLPPPPPDLDSERRLSEGLHEDDPYAATGPQLTDASWRPKQYLEKVVAIYDYEADKADELAFNENAVIYVIKKNDDGWWEGVMDGVTGLFPSNYVEPCM</sequence>
<evidence type="ECO:0000256" key="11">
    <source>
        <dbReference type="PROSITE-ProRule" id="PRU00192"/>
    </source>
</evidence>
<dbReference type="Pfam" id="PF14604">
    <property type="entry name" value="SH3_9"/>
    <property type="match status" value="1"/>
</dbReference>
<dbReference type="Pfam" id="PF07815">
    <property type="entry name" value="Abi_HHR"/>
    <property type="match status" value="1"/>
</dbReference>
<dbReference type="EMBL" id="KB203274">
    <property type="protein sequence ID" value="ESO85410.1"/>
    <property type="molecule type" value="Genomic_DNA"/>
</dbReference>
<dbReference type="SUPFAM" id="SSF50044">
    <property type="entry name" value="SH3-domain"/>
    <property type="match status" value="1"/>
</dbReference>
<dbReference type="STRING" id="225164.V3ZSA9"/>
<dbReference type="GO" id="GO:0035591">
    <property type="term" value="F:signaling adaptor activity"/>
    <property type="evidence" value="ECO:0007669"/>
    <property type="project" value="TreeGrafter"/>
</dbReference>
<dbReference type="PRINTS" id="PR00452">
    <property type="entry name" value="SH3DOMAIN"/>
</dbReference>
<evidence type="ECO:0008006" key="17">
    <source>
        <dbReference type="Google" id="ProtNLM"/>
    </source>
</evidence>
<keyword evidence="6" id="KW-0963">Cytoplasm</keyword>
<dbReference type="InterPro" id="IPR028457">
    <property type="entry name" value="ABI"/>
</dbReference>
<dbReference type="AlphaFoldDB" id="V3ZSA9"/>
<evidence type="ECO:0000256" key="5">
    <source>
        <dbReference type="ARBA" id="ARBA00022443"/>
    </source>
</evidence>
<dbReference type="GO" id="GO:0005856">
    <property type="term" value="C:cytoskeleton"/>
    <property type="evidence" value="ECO:0007669"/>
    <property type="project" value="UniProtKB-SubCell"/>
</dbReference>
<dbReference type="OrthoDB" id="2159336at2759"/>
<dbReference type="PANTHER" id="PTHR10460">
    <property type="entry name" value="ABL INTERACTOR FAMILY MEMBER"/>
    <property type="match status" value="1"/>
</dbReference>
<evidence type="ECO:0000259" key="14">
    <source>
        <dbReference type="PROSITE" id="PS50192"/>
    </source>
</evidence>
<evidence type="ECO:0000256" key="3">
    <source>
        <dbReference type="ARBA" id="ARBA00004510"/>
    </source>
</evidence>
<dbReference type="InterPro" id="IPR000727">
    <property type="entry name" value="T_SNARE_dom"/>
</dbReference>
<feature type="domain" description="T-SNARE coiled-coil homology" evidence="14">
    <location>
        <begin position="50"/>
        <end position="112"/>
    </location>
</feature>
<dbReference type="PROSITE" id="PS50192">
    <property type="entry name" value="T_SNARE"/>
    <property type="match status" value="1"/>
</dbReference>
<keyword evidence="5 11" id="KW-0728">SH3 domain</keyword>
<accession>V3ZSA9</accession>
<organism evidence="15 16">
    <name type="scientific">Lottia gigantea</name>
    <name type="common">Giant owl limpet</name>
    <dbReference type="NCBI Taxonomy" id="225164"/>
    <lineage>
        <taxon>Eukaryota</taxon>
        <taxon>Metazoa</taxon>
        <taxon>Spiralia</taxon>
        <taxon>Lophotrochozoa</taxon>
        <taxon>Mollusca</taxon>
        <taxon>Gastropoda</taxon>
        <taxon>Patellogastropoda</taxon>
        <taxon>Lottioidea</taxon>
        <taxon>Lottiidae</taxon>
        <taxon>Lottia</taxon>
    </lineage>
</organism>
<dbReference type="GeneID" id="20230266"/>
<dbReference type="HOGENOM" id="CLU_035421_0_0_1"/>
<evidence type="ECO:0000256" key="2">
    <source>
        <dbReference type="ARBA" id="ARBA00004486"/>
    </source>
</evidence>